<protein>
    <submittedName>
        <fullName evidence="1">Uncharacterized protein</fullName>
    </submittedName>
</protein>
<sequence>MVVAIDSLSIRVSSYPVEVAVSNHEIAEKRQARVDGMKERLERHRIRRGGIPVTSFGEAMKTGEASPVCGIN</sequence>
<organism evidence="1">
    <name type="scientific">Utricularia reniformis</name>
    <dbReference type="NCBI Taxonomy" id="192314"/>
    <lineage>
        <taxon>Eukaryota</taxon>
        <taxon>Viridiplantae</taxon>
        <taxon>Streptophyta</taxon>
        <taxon>Embryophyta</taxon>
        <taxon>Tracheophyta</taxon>
        <taxon>Spermatophyta</taxon>
        <taxon>Magnoliopsida</taxon>
        <taxon>eudicotyledons</taxon>
        <taxon>Gunneridae</taxon>
        <taxon>Pentapetalae</taxon>
        <taxon>asterids</taxon>
        <taxon>lamiids</taxon>
        <taxon>Lamiales</taxon>
        <taxon>Lentibulariaceae</taxon>
        <taxon>Utricularia</taxon>
    </lineage>
</organism>
<reference evidence="1" key="1">
    <citation type="submission" date="2017-03" db="EMBL/GenBank/DDBJ databases">
        <title>The mitochondrial genome of the carnivorous plant Utricularia reniformis (Lentibulariaceae): structure, comparative analysis and evolutionary landmarks.</title>
        <authorList>
            <person name="Silva S.R."/>
            <person name="Alvarenga D.O."/>
            <person name="Michael T.P."/>
            <person name="Miranda V.F.O."/>
            <person name="Varani A.M."/>
        </authorList>
    </citation>
    <scope>NUCLEOTIDE SEQUENCE</scope>
</reference>
<accession>A0A1Y0B2U8</accession>
<gene>
    <name evidence="1" type="ORF">AEK19_MT1488</name>
</gene>
<evidence type="ECO:0000313" key="1">
    <source>
        <dbReference type="EMBL" id="ART31679.1"/>
    </source>
</evidence>
<geneLocation type="mitochondrion" evidence="1"/>
<dbReference type="EMBL" id="KY774314">
    <property type="protein sequence ID" value="ART31679.1"/>
    <property type="molecule type" value="Genomic_DNA"/>
</dbReference>
<proteinExistence type="predicted"/>
<name>A0A1Y0B2U8_9LAMI</name>
<keyword evidence="1" id="KW-0496">Mitochondrion</keyword>
<dbReference type="AlphaFoldDB" id="A0A1Y0B2U8"/>